<dbReference type="AlphaFoldDB" id="A0A7V7THY5"/>
<dbReference type="InterPro" id="IPR021055">
    <property type="entry name" value="T4BSS_IcmL/DotI"/>
</dbReference>
<dbReference type="Proteomes" id="UP000423756">
    <property type="component" value="Unassembled WGS sequence"/>
</dbReference>
<reference evidence="2 3" key="1">
    <citation type="submission" date="2019-09" db="EMBL/GenBank/DDBJ databases">
        <title>Draft genome sequences of 48 bacterial type strains from the CCUG.</title>
        <authorList>
            <person name="Tunovic T."/>
            <person name="Pineiro-Iglesias B."/>
            <person name="Unosson C."/>
            <person name="Inganas E."/>
            <person name="Ohlen M."/>
            <person name="Cardew S."/>
            <person name="Jensie-Markopoulos S."/>
            <person name="Salva-Serra F."/>
            <person name="Jaen-Luchoro D."/>
            <person name="Karlsson R."/>
            <person name="Svensson-Stadler L."/>
            <person name="Chun J."/>
            <person name="Moore E."/>
        </authorList>
    </citation>
    <scope>NUCLEOTIDE SEQUENCE [LARGE SCALE GENOMIC DNA]</scope>
    <source>
        <strain evidence="2 3">CCUG 48643</strain>
    </source>
</reference>
<evidence type="ECO:0000313" key="3">
    <source>
        <dbReference type="Proteomes" id="UP000423756"/>
    </source>
</evidence>
<dbReference type="Pfam" id="PF11393">
    <property type="entry name" value="T4BSS_DotI_IcmL"/>
    <property type="match status" value="1"/>
</dbReference>
<gene>
    <name evidence="2" type="ORF">F7Q91_03050</name>
</gene>
<evidence type="ECO:0000313" key="2">
    <source>
        <dbReference type="EMBL" id="KAB0482399.1"/>
    </source>
</evidence>
<sequence length="205" mass="23395">MIKDVLKLAKMDWPYWVAITLSIFFLFKIDAFRHDLLGNPERAFVYVNNDGSYTKAYVSQNPRYTDLKVIRFLRRMASSCYSIDYDTAESIQNGIAVNDYGDCVYKHFAPIAAYSLFQVYPTDSLLDAIISSEGRADTVVPYNPIVIQRNKPEDPLLWVVEVPMMVTVQTLSGDETTSFIAYYTVIPDERANNPSSLLIENVVFK</sequence>
<feature type="transmembrane region" description="Helical" evidence="1">
    <location>
        <begin position="13"/>
        <end position="32"/>
    </location>
</feature>
<protein>
    <submittedName>
        <fullName evidence="2">Uncharacterized protein</fullName>
    </submittedName>
</protein>
<keyword evidence="1" id="KW-0472">Membrane</keyword>
<proteinExistence type="predicted"/>
<dbReference type="EMBL" id="VZPX01000004">
    <property type="protein sequence ID" value="KAB0482399.1"/>
    <property type="molecule type" value="Genomic_DNA"/>
</dbReference>
<evidence type="ECO:0000256" key="1">
    <source>
        <dbReference type="SAM" id="Phobius"/>
    </source>
</evidence>
<dbReference type="RefSeq" id="WP_137406624.1">
    <property type="nucleotide sequence ID" value="NZ_AP025467.1"/>
</dbReference>
<keyword evidence="1" id="KW-0812">Transmembrane</keyword>
<accession>A0A7V7THY5</accession>
<dbReference type="GeneID" id="77344634"/>
<organism evidence="2 3">
    <name type="scientific">Vibrio chagasii</name>
    <dbReference type="NCBI Taxonomy" id="170679"/>
    <lineage>
        <taxon>Bacteria</taxon>
        <taxon>Pseudomonadati</taxon>
        <taxon>Pseudomonadota</taxon>
        <taxon>Gammaproteobacteria</taxon>
        <taxon>Vibrionales</taxon>
        <taxon>Vibrionaceae</taxon>
        <taxon>Vibrio</taxon>
    </lineage>
</organism>
<keyword evidence="1" id="KW-1133">Transmembrane helix</keyword>
<comment type="caution">
    <text evidence="2">The sequence shown here is derived from an EMBL/GenBank/DDBJ whole genome shotgun (WGS) entry which is preliminary data.</text>
</comment>
<name>A0A7V7THY5_9VIBR</name>